<dbReference type="AlphaFoldDB" id="A0A9D1IUQ4"/>
<feature type="region of interest" description="Disordered" evidence="1">
    <location>
        <begin position="168"/>
        <end position="190"/>
    </location>
</feature>
<dbReference type="EMBL" id="DVMR01000061">
    <property type="protein sequence ID" value="HIU44240.1"/>
    <property type="molecule type" value="Genomic_DNA"/>
</dbReference>
<dbReference type="InterPro" id="IPR002881">
    <property type="entry name" value="DUF58"/>
</dbReference>
<proteinExistence type="predicted"/>
<evidence type="ECO:0000256" key="2">
    <source>
        <dbReference type="SAM" id="Phobius"/>
    </source>
</evidence>
<feature type="domain" description="DUF58" evidence="3">
    <location>
        <begin position="190"/>
        <end position="237"/>
    </location>
</feature>
<evidence type="ECO:0000256" key="1">
    <source>
        <dbReference type="SAM" id="MobiDB-lite"/>
    </source>
</evidence>
<evidence type="ECO:0000313" key="4">
    <source>
        <dbReference type="EMBL" id="HIU44240.1"/>
    </source>
</evidence>
<feature type="transmembrane region" description="Helical" evidence="2">
    <location>
        <begin position="29"/>
        <end position="50"/>
    </location>
</feature>
<accession>A0A9D1IUQ4</accession>
<name>A0A9D1IUQ4_9CLOT</name>
<evidence type="ECO:0000259" key="3">
    <source>
        <dbReference type="Pfam" id="PF01882"/>
    </source>
</evidence>
<dbReference type="PANTHER" id="PTHR34351">
    <property type="entry name" value="SLR1927 PROTEIN-RELATED"/>
    <property type="match status" value="1"/>
</dbReference>
<organism evidence="4 5">
    <name type="scientific">Candidatus Ventrousia excrementavium</name>
    <dbReference type="NCBI Taxonomy" id="2840961"/>
    <lineage>
        <taxon>Bacteria</taxon>
        <taxon>Bacillati</taxon>
        <taxon>Bacillota</taxon>
        <taxon>Clostridia</taxon>
        <taxon>Eubacteriales</taxon>
        <taxon>Clostridiaceae</taxon>
        <taxon>Clostridiaceae incertae sedis</taxon>
        <taxon>Candidatus Ventrousia</taxon>
    </lineage>
</organism>
<dbReference type="PANTHER" id="PTHR34351:SF2">
    <property type="entry name" value="DUF58 DOMAIN-CONTAINING PROTEIN"/>
    <property type="match status" value="1"/>
</dbReference>
<keyword evidence="2" id="KW-1133">Transmembrane helix</keyword>
<reference evidence="4" key="2">
    <citation type="journal article" date="2021" name="PeerJ">
        <title>Extensive microbial diversity within the chicken gut microbiome revealed by metagenomics and culture.</title>
        <authorList>
            <person name="Gilroy R."/>
            <person name="Ravi A."/>
            <person name="Getino M."/>
            <person name="Pursley I."/>
            <person name="Horton D.L."/>
            <person name="Alikhan N.F."/>
            <person name="Baker D."/>
            <person name="Gharbi K."/>
            <person name="Hall N."/>
            <person name="Watson M."/>
            <person name="Adriaenssens E.M."/>
            <person name="Foster-Nyarko E."/>
            <person name="Jarju S."/>
            <person name="Secka A."/>
            <person name="Antonio M."/>
            <person name="Oren A."/>
            <person name="Chaudhuri R.R."/>
            <person name="La Ragione R."/>
            <person name="Hildebrand F."/>
            <person name="Pallen M.J."/>
        </authorList>
    </citation>
    <scope>NUCLEOTIDE SEQUENCE</scope>
    <source>
        <strain evidence="4">CHK191-8634</strain>
    </source>
</reference>
<reference evidence="4" key="1">
    <citation type="submission" date="2020-10" db="EMBL/GenBank/DDBJ databases">
        <authorList>
            <person name="Gilroy R."/>
        </authorList>
    </citation>
    <scope>NUCLEOTIDE SEQUENCE</scope>
    <source>
        <strain evidence="4">CHK191-8634</strain>
    </source>
</reference>
<keyword evidence="2" id="KW-0812">Transmembrane</keyword>
<dbReference type="Pfam" id="PF01882">
    <property type="entry name" value="DUF58"/>
    <property type="match status" value="1"/>
</dbReference>
<dbReference type="Proteomes" id="UP000824073">
    <property type="component" value="Unassembled WGS sequence"/>
</dbReference>
<keyword evidence="2" id="KW-0472">Membrane</keyword>
<sequence>MLRTRILYGVAFLGASLFHIFNTHYIAYFIWLLTLVTPFAALAVSLPAMLGCKIEVSTSAHSVLRGEAAQWEIALKKRFSLPLSHITFVVRCKNCLTGEGFVRRMKLSDDRSYAFSADTSHCGRLECRTSRVRVCDCLGLFAIRRPPALSAMAVLPVAYTSEVWSSLENGSDEGGQLRPRPGGGPGEDYDLRAYRPGDPIRSVHWKLSSKRDTLVVKEVLESHQSAVLLTFEHFGSAEEMDDVLDQLDGLCRTLLEKQRPCYVQWVQPVTGELRNYRVCSEREREMFMAAALADPAPSAGQSVLDTALRIPGVNGQIRHLHIATQKEDDG</sequence>
<gene>
    <name evidence="4" type="ORF">IAB67_08100</name>
</gene>
<protein>
    <submittedName>
        <fullName evidence="4">DUF58 domain-containing protein</fullName>
    </submittedName>
</protein>
<comment type="caution">
    <text evidence="4">The sequence shown here is derived from an EMBL/GenBank/DDBJ whole genome shotgun (WGS) entry which is preliminary data.</text>
</comment>
<evidence type="ECO:0000313" key="5">
    <source>
        <dbReference type="Proteomes" id="UP000824073"/>
    </source>
</evidence>
<feature type="transmembrane region" description="Helical" evidence="2">
    <location>
        <begin position="6"/>
        <end position="22"/>
    </location>
</feature>